<evidence type="ECO:0000313" key="1">
    <source>
        <dbReference type="EMBL" id="JAH61920.1"/>
    </source>
</evidence>
<reference evidence="1" key="1">
    <citation type="submission" date="2014-11" db="EMBL/GenBank/DDBJ databases">
        <authorList>
            <person name="Amaro Gonzalez C."/>
        </authorList>
    </citation>
    <scope>NUCLEOTIDE SEQUENCE</scope>
</reference>
<dbReference type="EMBL" id="GBXM01046657">
    <property type="protein sequence ID" value="JAH61920.1"/>
    <property type="molecule type" value="Transcribed_RNA"/>
</dbReference>
<proteinExistence type="predicted"/>
<organism evidence="1">
    <name type="scientific">Anguilla anguilla</name>
    <name type="common">European freshwater eel</name>
    <name type="synonym">Muraena anguilla</name>
    <dbReference type="NCBI Taxonomy" id="7936"/>
    <lineage>
        <taxon>Eukaryota</taxon>
        <taxon>Metazoa</taxon>
        <taxon>Chordata</taxon>
        <taxon>Craniata</taxon>
        <taxon>Vertebrata</taxon>
        <taxon>Euteleostomi</taxon>
        <taxon>Actinopterygii</taxon>
        <taxon>Neopterygii</taxon>
        <taxon>Teleostei</taxon>
        <taxon>Anguilliformes</taxon>
        <taxon>Anguillidae</taxon>
        <taxon>Anguilla</taxon>
    </lineage>
</organism>
<accession>A0A0E9U9T5</accession>
<sequence length="23" mass="2908">MQKMSPISIFILRDREWKKHCFL</sequence>
<protein>
    <submittedName>
        <fullName evidence="1">Uncharacterized protein</fullName>
    </submittedName>
</protein>
<name>A0A0E9U9T5_ANGAN</name>
<reference evidence="1" key="2">
    <citation type="journal article" date="2015" name="Fish Shellfish Immunol.">
        <title>Early steps in the European eel (Anguilla anguilla)-Vibrio vulnificus interaction in the gills: Role of the RtxA13 toxin.</title>
        <authorList>
            <person name="Callol A."/>
            <person name="Pajuelo D."/>
            <person name="Ebbesson L."/>
            <person name="Teles M."/>
            <person name="MacKenzie S."/>
            <person name="Amaro C."/>
        </authorList>
    </citation>
    <scope>NUCLEOTIDE SEQUENCE</scope>
</reference>
<dbReference type="AlphaFoldDB" id="A0A0E9U9T5"/>